<keyword evidence="5" id="KW-1133">Transmembrane helix</keyword>
<keyword evidence="2" id="KW-0349">Heme</keyword>
<accession>A0ABN7J6M4</accession>
<dbReference type="Proteomes" id="UP000836402">
    <property type="component" value="Unassembled WGS sequence"/>
</dbReference>
<keyword evidence="4" id="KW-0479">Metal-binding</keyword>
<keyword evidence="3" id="KW-0812">Transmembrane</keyword>
<evidence type="ECO:0000256" key="3">
    <source>
        <dbReference type="ARBA" id="ARBA00022692"/>
    </source>
</evidence>
<dbReference type="Pfam" id="PF01127">
    <property type="entry name" value="Sdh_cyt"/>
    <property type="match status" value="1"/>
</dbReference>
<evidence type="ECO:0000256" key="4">
    <source>
        <dbReference type="ARBA" id="ARBA00022723"/>
    </source>
</evidence>
<comment type="subcellular location">
    <subcellularLocation>
        <location evidence="1">Membrane</location>
    </subcellularLocation>
</comment>
<dbReference type="InterPro" id="IPR000701">
    <property type="entry name" value="SuccDH_FuR_B_TM-su"/>
</dbReference>
<evidence type="ECO:0000256" key="5">
    <source>
        <dbReference type="ARBA" id="ARBA00022989"/>
    </source>
</evidence>
<proteinExistence type="predicted"/>
<keyword evidence="9" id="KW-1185">Reference proteome</keyword>
<comment type="caution">
    <text evidence="8">The sequence shown here is derived from an EMBL/GenBank/DDBJ whole genome shotgun (WGS) entry which is preliminary data.</text>
</comment>
<dbReference type="Gene3D" id="1.20.1300.10">
    <property type="entry name" value="Fumarate reductase/succinate dehydrogenase, transmembrane subunit"/>
    <property type="match status" value="1"/>
</dbReference>
<dbReference type="SUPFAM" id="SSF81343">
    <property type="entry name" value="Fumarate reductase respiratory complex transmembrane subunits"/>
    <property type="match status" value="1"/>
</dbReference>
<evidence type="ECO:0000256" key="2">
    <source>
        <dbReference type="ARBA" id="ARBA00022617"/>
    </source>
</evidence>
<dbReference type="PANTHER" id="PTHR10978:SF5">
    <property type="entry name" value="SUCCINATE DEHYDROGENASE CYTOCHROME B560 SUBUNIT, MITOCHONDRIAL"/>
    <property type="match status" value="1"/>
</dbReference>
<evidence type="ECO:0000313" key="9">
    <source>
        <dbReference type="Proteomes" id="UP000836402"/>
    </source>
</evidence>
<evidence type="ECO:0000256" key="6">
    <source>
        <dbReference type="ARBA" id="ARBA00023004"/>
    </source>
</evidence>
<evidence type="ECO:0000256" key="7">
    <source>
        <dbReference type="ARBA" id="ARBA00023136"/>
    </source>
</evidence>
<organism evidence="8 9">
    <name type="scientific">Tilletia caries</name>
    <name type="common">wheat bunt fungus</name>
    <dbReference type="NCBI Taxonomy" id="13290"/>
    <lineage>
        <taxon>Eukaryota</taxon>
        <taxon>Fungi</taxon>
        <taxon>Dikarya</taxon>
        <taxon>Basidiomycota</taxon>
        <taxon>Ustilaginomycotina</taxon>
        <taxon>Exobasidiomycetes</taxon>
        <taxon>Tilletiales</taxon>
        <taxon>Tilletiaceae</taxon>
        <taxon>Tilletia</taxon>
    </lineage>
</organism>
<evidence type="ECO:0000313" key="8">
    <source>
        <dbReference type="EMBL" id="CAD6955666.1"/>
    </source>
</evidence>
<evidence type="ECO:0000256" key="1">
    <source>
        <dbReference type="ARBA" id="ARBA00004370"/>
    </source>
</evidence>
<dbReference type="PANTHER" id="PTHR10978">
    <property type="entry name" value="SUCCINATE DEHYDROGENASE CYTOCHROME B560 SUBUNIT"/>
    <property type="match status" value="1"/>
</dbReference>
<keyword evidence="6" id="KW-0408">Iron</keyword>
<keyword evidence="7" id="KW-0472">Membrane</keyword>
<dbReference type="NCBIfam" id="TIGR02970">
    <property type="entry name" value="succ_dehyd_cytB"/>
    <property type="match status" value="1"/>
</dbReference>
<dbReference type="CDD" id="cd03499">
    <property type="entry name" value="SQR_TypeC_SdhC"/>
    <property type="match status" value="1"/>
</dbReference>
<name>A0ABN7J6M4_9BASI</name>
<gene>
    <name evidence="8" type="ORF">JKIAZH3_G5911</name>
</gene>
<sequence length="207" mass="22132">MMVGVSTRLLARTFARPQGAALLTSRLASAAPAVSSRQQLSIRSSSNAAAHGKTVSLSQDESLELLNKQRSLRPTSPHLTIYQPQLTWTASIFNRMTGVGLSVLLYGWALGYLAAPYVGLDTVLSSAYLAEFASHMPFWLKTAVKAPFAVAASFHTLNGFRHLAWDFGYRACFSSVPSLRGSLGAAYISGYTVIAGTVVSTIGLCLL</sequence>
<reference evidence="8" key="1">
    <citation type="submission" date="2020-10" db="EMBL/GenBank/DDBJ databases">
        <authorList>
            <person name="Sedaghatjoo S."/>
        </authorList>
    </citation>
    <scope>NUCLEOTIDE SEQUENCE</scope>
    <source>
        <strain evidence="8">AZH3</strain>
    </source>
</reference>
<dbReference type="InterPro" id="IPR014314">
    <property type="entry name" value="Succ_DH_cytb556"/>
</dbReference>
<dbReference type="InterPro" id="IPR034804">
    <property type="entry name" value="SQR/QFR_C/D"/>
</dbReference>
<protein>
    <submittedName>
        <fullName evidence="8">Uncharacterized protein</fullName>
    </submittedName>
</protein>
<dbReference type="EMBL" id="CAJHJG010006229">
    <property type="protein sequence ID" value="CAD6955666.1"/>
    <property type="molecule type" value="Genomic_DNA"/>
</dbReference>